<evidence type="ECO:0000256" key="1">
    <source>
        <dbReference type="ARBA" id="ARBA00022603"/>
    </source>
</evidence>
<dbReference type="GO" id="GO:0044550">
    <property type="term" value="P:secondary metabolite biosynthetic process"/>
    <property type="evidence" value="ECO:0007669"/>
    <property type="project" value="UniProtKB-ARBA"/>
</dbReference>
<evidence type="ECO:0000256" key="3">
    <source>
        <dbReference type="ARBA" id="ARBA00022691"/>
    </source>
</evidence>
<sequence length="437" mass="49365">MDQNTLIKTAQQILDTTTELSKRLNESDIAIPNDLNVGTTSGLWTTHNAEIEALRLKITGLSQNLGMLLEGPHGFLHEYVSVNWEHGALYTLLDHNVLEQIPLDGSKIAIADLATRVGLPADKLLRICRLVATVGIIREKTEGEFSHTAISETLVKDQGYKSFIGFQTFETRVASAHLADSLRKPNPYWNEGQAAFELAWGMPMYDWHREHPEKGKRFAQAMQSVSKNLDAGNDMIIQWVKGSEGLQNGKPLHVVEIQGKTGAFSAELATLYPNAEFEVQDTSADLISRGKQTLDPELASRVKFSQRDLFAIRKCDEVSEFTKNTVVFLLRGVLWNHSDEEAIALLRSFLPAMEHGIKPIILVSDLVSPIWATFESHVERAFRRRDVTLTTMHNVKQRTSTEWSQLLQSADPNFKIQYQERHTSHSCRGLWEVHWEN</sequence>
<proteinExistence type="predicted"/>
<dbReference type="PANTHER" id="PTHR43712:SF12">
    <property type="entry name" value="STERIGMATOCYSTIN 8-O-METHYLTRANSFERASE"/>
    <property type="match status" value="1"/>
</dbReference>
<dbReference type="InterPro" id="IPR016461">
    <property type="entry name" value="COMT-like"/>
</dbReference>
<comment type="caution">
    <text evidence="5">The sequence shown here is derived from an EMBL/GenBank/DDBJ whole genome shotgun (WGS) entry which is preliminary data.</text>
</comment>
<keyword evidence="6" id="KW-1185">Reference proteome</keyword>
<evidence type="ECO:0000313" key="5">
    <source>
        <dbReference type="EMBL" id="KAJ5719798.1"/>
    </source>
</evidence>
<keyword evidence="1" id="KW-0489">Methyltransferase</keyword>
<feature type="domain" description="O-methyltransferase C-terminal" evidence="4">
    <location>
        <begin position="191"/>
        <end position="410"/>
    </location>
</feature>
<dbReference type="Gene3D" id="1.10.10.10">
    <property type="entry name" value="Winged helix-like DNA-binding domain superfamily/Winged helix DNA-binding domain"/>
    <property type="match status" value="1"/>
</dbReference>
<evidence type="ECO:0000259" key="4">
    <source>
        <dbReference type="Pfam" id="PF00891"/>
    </source>
</evidence>
<dbReference type="InterPro" id="IPR036388">
    <property type="entry name" value="WH-like_DNA-bd_sf"/>
</dbReference>
<evidence type="ECO:0000313" key="6">
    <source>
        <dbReference type="Proteomes" id="UP001215712"/>
    </source>
</evidence>
<dbReference type="PANTHER" id="PTHR43712">
    <property type="entry name" value="PUTATIVE (AFU_ORTHOLOGUE AFUA_4G14580)-RELATED"/>
    <property type="match status" value="1"/>
</dbReference>
<dbReference type="SUPFAM" id="SSF46785">
    <property type="entry name" value="Winged helix' DNA-binding domain"/>
    <property type="match status" value="1"/>
</dbReference>
<dbReference type="InterPro" id="IPR029063">
    <property type="entry name" value="SAM-dependent_MTases_sf"/>
</dbReference>
<dbReference type="Gene3D" id="3.40.50.150">
    <property type="entry name" value="Vaccinia Virus protein VP39"/>
    <property type="match status" value="1"/>
</dbReference>
<dbReference type="AlphaFoldDB" id="A0AAD6MUR7"/>
<dbReference type="GO" id="GO:0032259">
    <property type="term" value="P:methylation"/>
    <property type="evidence" value="ECO:0007669"/>
    <property type="project" value="UniProtKB-KW"/>
</dbReference>
<keyword evidence="2" id="KW-0808">Transferase</keyword>
<organism evidence="5 6">
    <name type="scientific">Penicillium malachiteum</name>
    <dbReference type="NCBI Taxonomy" id="1324776"/>
    <lineage>
        <taxon>Eukaryota</taxon>
        <taxon>Fungi</taxon>
        <taxon>Dikarya</taxon>
        <taxon>Ascomycota</taxon>
        <taxon>Pezizomycotina</taxon>
        <taxon>Eurotiomycetes</taxon>
        <taxon>Eurotiomycetidae</taxon>
        <taxon>Eurotiales</taxon>
        <taxon>Aspergillaceae</taxon>
        <taxon>Penicillium</taxon>
    </lineage>
</organism>
<reference evidence="5" key="1">
    <citation type="journal article" date="2023" name="IMA Fungus">
        <title>Comparative genomic study of the Penicillium genus elucidates a diverse pangenome and 15 lateral gene transfer events.</title>
        <authorList>
            <person name="Petersen C."/>
            <person name="Sorensen T."/>
            <person name="Nielsen M.R."/>
            <person name="Sondergaard T.E."/>
            <person name="Sorensen J.L."/>
            <person name="Fitzpatrick D.A."/>
            <person name="Frisvad J.C."/>
            <person name="Nielsen K.L."/>
        </authorList>
    </citation>
    <scope>NUCLEOTIDE SEQUENCE</scope>
    <source>
        <strain evidence="5">IBT 17514</strain>
    </source>
</reference>
<name>A0AAD6MUR7_9EURO</name>
<dbReference type="Pfam" id="PF00891">
    <property type="entry name" value="Methyltransf_2"/>
    <property type="match status" value="1"/>
</dbReference>
<evidence type="ECO:0000256" key="2">
    <source>
        <dbReference type="ARBA" id="ARBA00022679"/>
    </source>
</evidence>
<dbReference type="InterPro" id="IPR036390">
    <property type="entry name" value="WH_DNA-bd_sf"/>
</dbReference>
<dbReference type="SUPFAM" id="SSF53335">
    <property type="entry name" value="S-adenosyl-L-methionine-dependent methyltransferases"/>
    <property type="match status" value="1"/>
</dbReference>
<dbReference type="GO" id="GO:0008171">
    <property type="term" value="F:O-methyltransferase activity"/>
    <property type="evidence" value="ECO:0007669"/>
    <property type="project" value="InterPro"/>
</dbReference>
<dbReference type="InterPro" id="IPR001077">
    <property type="entry name" value="COMT_C"/>
</dbReference>
<dbReference type="PROSITE" id="PS51683">
    <property type="entry name" value="SAM_OMT_II"/>
    <property type="match status" value="1"/>
</dbReference>
<protein>
    <submittedName>
        <fullName evidence="5">O-methyltransferase</fullName>
    </submittedName>
</protein>
<dbReference type="Proteomes" id="UP001215712">
    <property type="component" value="Unassembled WGS sequence"/>
</dbReference>
<gene>
    <name evidence="5" type="ORF">N7493_007376</name>
</gene>
<keyword evidence="3" id="KW-0949">S-adenosyl-L-methionine</keyword>
<reference evidence="5" key="2">
    <citation type="submission" date="2023-01" db="EMBL/GenBank/DDBJ databases">
        <authorList>
            <person name="Petersen C."/>
        </authorList>
    </citation>
    <scope>NUCLEOTIDE SEQUENCE</scope>
    <source>
        <strain evidence="5">IBT 17514</strain>
    </source>
</reference>
<accession>A0AAD6MUR7</accession>
<dbReference type="EMBL" id="JAQJAN010000010">
    <property type="protein sequence ID" value="KAJ5719798.1"/>
    <property type="molecule type" value="Genomic_DNA"/>
</dbReference>